<dbReference type="EMBL" id="BOOW01000019">
    <property type="protein sequence ID" value="GII92896.1"/>
    <property type="molecule type" value="Genomic_DNA"/>
</dbReference>
<dbReference type="GO" id="GO:0071555">
    <property type="term" value="P:cell wall organization"/>
    <property type="evidence" value="ECO:0007669"/>
    <property type="project" value="TreeGrafter"/>
</dbReference>
<dbReference type="PANTHER" id="PTHR30627:SF24">
    <property type="entry name" value="PENICILLIN-BINDING PROTEIN 4B"/>
    <property type="match status" value="1"/>
</dbReference>
<feature type="domain" description="Penicillin-binding protein transpeptidase" evidence="2">
    <location>
        <begin position="233"/>
        <end position="502"/>
    </location>
</feature>
<evidence type="ECO:0000256" key="1">
    <source>
        <dbReference type="SAM" id="MobiDB-lite"/>
    </source>
</evidence>
<dbReference type="SUPFAM" id="SSF54427">
    <property type="entry name" value="NTF2-like"/>
    <property type="match status" value="1"/>
</dbReference>
<dbReference type="Gene3D" id="3.10.450.100">
    <property type="entry name" value="NTF2-like, domain 1"/>
    <property type="match status" value="1"/>
</dbReference>
<gene>
    <name evidence="4" type="ORF">Ssi02_31270</name>
</gene>
<reference evidence="4" key="1">
    <citation type="submission" date="2021-01" db="EMBL/GenBank/DDBJ databases">
        <title>Whole genome shotgun sequence of Sinosporangium siamense NBRC 109515.</title>
        <authorList>
            <person name="Komaki H."/>
            <person name="Tamura T."/>
        </authorList>
    </citation>
    <scope>NUCLEOTIDE SEQUENCE</scope>
    <source>
        <strain evidence="4">NBRC 109515</strain>
    </source>
</reference>
<evidence type="ECO:0000313" key="5">
    <source>
        <dbReference type="Proteomes" id="UP000606172"/>
    </source>
</evidence>
<evidence type="ECO:0000313" key="4">
    <source>
        <dbReference type="EMBL" id="GII92896.1"/>
    </source>
</evidence>
<dbReference type="PANTHER" id="PTHR30627">
    <property type="entry name" value="PEPTIDOGLYCAN D,D-TRANSPEPTIDASE"/>
    <property type="match status" value="1"/>
</dbReference>
<dbReference type="InterPro" id="IPR050515">
    <property type="entry name" value="Beta-lactam/transpept"/>
</dbReference>
<feature type="region of interest" description="Disordered" evidence="1">
    <location>
        <begin position="443"/>
        <end position="462"/>
    </location>
</feature>
<dbReference type="SUPFAM" id="SSF56601">
    <property type="entry name" value="beta-lactamase/transpeptidase-like"/>
    <property type="match status" value="1"/>
</dbReference>
<dbReference type="GO" id="GO:0008658">
    <property type="term" value="F:penicillin binding"/>
    <property type="evidence" value="ECO:0007669"/>
    <property type="project" value="InterPro"/>
</dbReference>
<protein>
    <recommendedName>
        <fullName evidence="6">Beta-lactamase</fullName>
    </recommendedName>
</protein>
<feature type="compositionally biased region" description="Low complexity" evidence="1">
    <location>
        <begin position="447"/>
        <end position="462"/>
    </location>
</feature>
<dbReference type="Proteomes" id="UP000606172">
    <property type="component" value="Unassembled WGS sequence"/>
</dbReference>
<dbReference type="AlphaFoldDB" id="A0A919V7A9"/>
<evidence type="ECO:0000259" key="2">
    <source>
        <dbReference type="Pfam" id="PF00905"/>
    </source>
</evidence>
<organism evidence="4 5">
    <name type="scientific">Sinosporangium siamense</name>
    <dbReference type="NCBI Taxonomy" id="1367973"/>
    <lineage>
        <taxon>Bacteria</taxon>
        <taxon>Bacillati</taxon>
        <taxon>Actinomycetota</taxon>
        <taxon>Actinomycetes</taxon>
        <taxon>Streptosporangiales</taxon>
        <taxon>Streptosporangiaceae</taxon>
        <taxon>Sinosporangium</taxon>
    </lineage>
</organism>
<dbReference type="InterPro" id="IPR001460">
    <property type="entry name" value="PCN-bd_Tpept"/>
</dbReference>
<dbReference type="GO" id="GO:0046677">
    <property type="term" value="P:response to antibiotic"/>
    <property type="evidence" value="ECO:0007669"/>
    <property type="project" value="InterPro"/>
</dbReference>
<name>A0A919V7A9_9ACTN</name>
<dbReference type="Pfam" id="PF05223">
    <property type="entry name" value="MecA_N"/>
    <property type="match status" value="1"/>
</dbReference>
<sequence>MLLVTVLVMIGAGAVALISTFTQVHGSPEETARAYLLAWESSDFAKMQRLVVDPPKDFLDRHTAFGAKMAVTELTLMPGTLKRLGEENAELPFEGERLLRDIGSWMFSSTLQLVVADRTWKVRWGPEVLHPALKNGGRVTLTPVDAPGVEVVTRTGDPLPTDSAADFYTHMLADMQDAETKRGWVIDAVGADGRTTRLAEFKAPAADKVKTTLDRRVQAAAARALDGMDKPAAIVAVNLKKGEVLAIADRLGEQRNVVASKFAPGSTFKVVTTFALLSAGLSPDTQVACPGSYTIPQHRSFRNDGEVDRGTISLRSAFAHSCNTTMVEQITKLPMESLREAAGRLGFGRSVTLGGVGGECGQIRPPTDLNWLGEDAIGQGSVTATPLCMALVAAAVGDGTWRAPTLLLDTPSPAQGDEPTVRLPEGPVEALRSMMRAVVSEGTAASAGLPPGTAGKTGTAETGQGMPNAWFIGYRDELAFAVLVLGGGSGGQSAAPLAARFLSGI</sequence>
<accession>A0A919V7A9</accession>
<evidence type="ECO:0008006" key="6">
    <source>
        <dbReference type="Google" id="ProtNLM"/>
    </source>
</evidence>
<keyword evidence="5" id="KW-1185">Reference proteome</keyword>
<dbReference type="Pfam" id="PF00905">
    <property type="entry name" value="Transpeptidase"/>
    <property type="match status" value="1"/>
</dbReference>
<evidence type="ECO:0000259" key="3">
    <source>
        <dbReference type="Pfam" id="PF05223"/>
    </source>
</evidence>
<feature type="domain" description="NTF2-like N-terminal transpeptidase" evidence="3">
    <location>
        <begin position="27"/>
        <end position="135"/>
    </location>
</feature>
<dbReference type="GO" id="GO:0071972">
    <property type="term" value="F:peptidoglycan L,D-transpeptidase activity"/>
    <property type="evidence" value="ECO:0007669"/>
    <property type="project" value="TreeGrafter"/>
</dbReference>
<dbReference type="GO" id="GO:0005886">
    <property type="term" value="C:plasma membrane"/>
    <property type="evidence" value="ECO:0007669"/>
    <property type="project" value="TreeGrafter"/>
</dbReference>
<dbReference type="InterPro" id="IPR012338">
    <property type="entry name" value="Beta-lactam/transpept-like"/>
</dbReference>
<dbReference type="InterPro" id="IPR007887">
    <property type="entry name" value="MecA_N"/>
</dbReference>
<dbReference type="Gene3D" id="3.40.710.10">
    <property type="entry name" value="DD-peptidase/beta-lactamase superfamily"/>
    <property type="match status" value="1"/>
</dbReference>
<dbReference type="InterPro" id="IPR032710">
    <property type="entry name" value="NTF2-like_dom_sf"/>
</dbReference>
<comment type="caution">
    <text evidence="4">The sequence shown here is derived from an EMBL/GenBank/DDBJ whole genome shotgun (WGS) entry which is preliminary data.</text>
</comment>
<proteinExistence type="predicted"/>